<name>G2WUH4_VERDV</name>
<dbReference type="HOGENOM" id="CLU_2016961_0_0_1"/>
<keyword evidence="2" id="KW-1185">Reference proteome</keyword>
<gene>
    <name evidence="1" type="ORF">VDAG_01447</name>
</gene>
<protein>
    <submittedName>
        <fullName evidence="1">Uncharacterized protein</fullName>
    </submittedName>
</protein>
<dbReference type="InParanoid" id="G2WUH4"/>
<reference evidence="1 2" key="1">
    <citation type="submission" date="2008-03" db="EMBL/GenBank/DDBJ databases">
        <title>The Genome Sequence of Verticillium dahliae VdLs.17.</title>
        <authorList>
            <consortium name="The Broad Institute Genome Sequencing Platform"/>
            <person name="Ma L.-J.J."/>
            <person name="Klosterman S.J."/>
            <person name="Subbarao K."/>
            <person name="Dobinson K."/>
            <person name="Veronese P."/>
            <person name="Kang S."/>
            <person name="Gold S.E."/>
            <person name="Young S."/>
            <person name="Jaffe D."/>
            <person name="Gnerre S."/>
            <person name="Berlin A."/>
            <person name="Heiman D."/>
            <person name="Hepburn T."/>
            <person name="Sykes S."/>
            <person name="Alvarado L."/>
            <person name="Kodira C.D."/>
            <person name="Lander E."/>
            <person name="Galagan J."/>
            <person name="Nusbaum C."/>
            <person name="Birren B."/>
        </authorList>
    </citation>
    <scope>NUCLEOTIDE SEQUENCE [LARGE SCALE GENOMIC DNA]</scope>
    <source>
        <strain evidence="2">VdLs.17 / ATCC MYA-4575 / FGSC 10137</strain>
    </source>
</reference>
<evidence type="ECO:0000313" key="2">
    <source>
        <dbReference type="Proteomes" id="UP000001611"/>
    </source>
</evidence>
<dbReference type="AlphaFoldDB" id="G2WUH4"/>
<organism evidence="1 2">
    <name type="scientific">Verticillium dahliae (strain VdLs.17 / ATCC MYA-4575 / FGSC 10137)</name>
    <name type="common">Verticillium wilt</name>
    <dbReference type="NCBI Taxonomy" id="498257"/>
    <lineage>
        <taxon>Eukaryota</taxon>
        <taxon>Fungi</taxon>
        <taxon>Dikarya</taxon>
        <taxon>Ascomycota</taxon>
        <taxon>Pezizomycotina</taxon>
        <taxon>Sordariomycetes</taxon>
        <taxon>Hypocreomycetidae</taxon>
        <taxon>Glomerellales</taxon>
        <taxon>Plectosphaerellaceae</taxon>
        <taxon>Verticillium</taxon>
    </lineage>
</organism>
<accession>G2WUH4</accession>
<dbReference type="EMBL" id="DS572696">
    <property type="protein sequence ID" value="EGY17765.1"/>
    <property type="molecule type" value="Genomic_DNA"/>
</dbReference>
<dbReference type="Proteomes" id="UP000001611">
    <property type="component" value="Chromosome 1"/>
</dbReference>
<sequence length="123" mass="13221">MPAARARHDGIPSFVRLVQLALPAPCGGARHGDQDQGERVEAATQTGFETRSRPDHTRELVVGCGLWAADLVPPFILGIAFTLTGAVPEQGPGSVRCTQYYSLIADSWMGRSLGRHMLIPLTV</sequence>
<proteinExistence type="predicted"/>
<evidence type="ECO:0000313" key="1">
    <source>
        <dbReference type="EMBL" id="EGY17765.1"/>
    </source>
</evidence>
<dbReference type="RefSeq" id="XP_009648628.1">
    <property type="nucleotide sequence ID" value="XM_009650333.1"/>
</dbReference>
<dbReference type="GeneID" id="20702910"/>
<dbReference type="KEGG" id="vda:VDAG_01447"/>